<feature type="domain" description="BTB" evidence="1">
    <location>
        <begin position="59"/>
        <end position="129"/>
    </location>
</feature>
<name>A0ABD1FD14_HYPHA</name>
<dbReference type="InterPro" id="IPR056184">
    <property type="entry name" value="TRAF_BTBD17"/>
</dbReference>
<reference evidence="2 3" key="1">
    <citation type="submission" date="2024-05" db="EMBL/GenBank/DDBJ databases">
        <title>Genetic variation in Jamaican populations of the coffee berry borer (Hypothenemus hampei).</title>
        <authorList>
            <person name="Errbii M."/>
            <person name="Myrie A."/>
        </authorList>
    </citation>
    <scope>NUCLEOTIDE SEQUENCE [LARGE SCALE GENOMIC DNA]</scope>
    <source>
        <strain evidence="2">JA-Hopewell-2020-01-JO</strain>
        <tissue evidence="2">Whole body</tissue>
    </source>
</reference>
<dbReference type="CDD" id="cd18493">
    <property type="entry name" value="BACK_BTBD17"/>
    <property type="match status" value="1"/>
</dbReference>
<evidence type="ECO:0000313" key="2">
    <source>
        <dbReference type="EMBL" id="KAL1517135.1"/>
    </source>
</evidence>
<dbReference type="PANTHER" id="PTHR24410:SF41">
    <property type="entry name" value="HL07962P"/>
    <property type="match status" value="1"/>
</dbReference>
<dbReference type="Pfam" id="PF00651">
    <property type="entry name" value="BTB"/>
    <property type="match status" value="1"/>
</dbReference>
<dbReference type="Pfam" id="PF23651">
    <property type="entry name" value="TRAF_BTBD17"/>
    <property type="match status" value="1"/>
</dbReference>
<evidence type="ECO:0000313" key="3">
    <source>
        <dbReference type="Proteomes" id="UP001566132"/>
    </source>
</evidence>
<dbReference type="InterPro" id="IPR011705">
    <property type="entry name" value="BACK"/>
</dbReference>
<dbReference type="Gene3D" id="1.25.40.420">
    <property type="match status" value="1"/>
</dbReference>
<dbReference type="Pfam" id="PF07707">
    <property type="entry name" value="BACK"/>
    <property type="match status" value="1"/>
</dbReference>
<dbReference type="InterPro" id="IPR051481">
    <property type="entry name" value="BTB-POZ/Galectin-3-binding"/>
</dbReference>
<sequence>MFFQEEESFLLGDKISLPTRSACSSSSDEDYNDNCQITIDNSENILRVLKKLWVDQNMCDIYLKVGNKQYGAHRFILCAISDVFQAMLMNSAWSEWRETCIELQEMPICENVFYTFLEYFYTGKIHITHTNVMPILALADKYLVKSLTRICIMYMCRHVPHAAYHNQLSTWLHYSNMCGHERIFNSCQNYFKWNFEAVANTSDYTNVDCDTFVRIIQSNDVVVHNEMMLYNCVTRWLELQQMKMEKSEDCVGNFQKLVETVMMYIRFPMMTPRELAVLLMNPLIRQYKEFFVDRMAIGMKYHSGYTEQLQFYYENQKYLFTPRLYTSDSCSAALSIENFWDLQSYHISTFVFSSHLSAAEHESHKVSEWVVDLYPKGVHFKKCFLIVWEGTLEIPEEILKTVRMSLTCRDSPEPDMRVKVSVLIYGVQGGVEHVMEVVERMHHFTSEDKVLNINDLVPFHELNISATMQPAHETPFLVGPNRDQLKLNVVIAPIK</sequence>
<dbReference type="InterPro" id="IPR000210">
    <property type="entry name" value="BTB/POZ_dom"/>
</dbReference>
<organism evidence="2 3">
    <name type="scientific">Hypothenemus hampei</name>
    <name type="common">Coffee berry borer</name>
    <dbReference type="NCBI Taxonomy" id="57062"/>
    <lineage>
        <taxon>Eukaryota</taxon>
        <taxon>Metazoa</taxon>
        <taxon>Ecdysozoa</taxon>
        <taxon>Arthropoda</taxon>
        <taxon>Hexapoda</taxon>
        <taxon>Insecta</taxon>
        <taxon>Pterygota</taxon>
        <taxon>Neoptera</taxon>
        <taxon>Endopterygota</taxon>
        <taxon>Coleoptera</taxon>
        <taxon>Polyphaga</taxon>
        <taxon>Cucujiformia</taxon>
        <taxon>Curculionidae</taxon>
        <taxon>Scolytinae</taxon>
        <taxon>Hypothenemus</taxon>
    </lineage>
</organism>
<protein>
    <recommendedName>
        <fullName evidence="1">BTB domain-containing protein</fullName>
    </recommendedName>
</protein>
<gene>
    <name evidence="2" type="ORF">ABEB36_000942</name>
</gene>
<dbReference type="SUPFAM" id="SSF54695">
    <property type="entry name" value="POZ domain"/>
    <property type="match status" value="1"/>
</dbReference>
<proteinExistence type="predicted"/>
<dbReference type="SMART" id="SM00225">
    <property type="entry name" value="BTB"/>
    <property type="match status" value="1"/>
</dbReference>
<keyword evidence="3" id="KW-1185">Reference proteome</keyword>
<dbReference type="PANTHER" id="PTHR24410">
    <property type="entry name" value="HL07962P-RELATED"/>
    <property type="match status" value="1"/>
</dbReference>
<dbReference type="InterPro" id="IPR011333">
    <property type="entry name" value="SKP1/BTB/POZ_sf"/>
</dbReference>
<dbReference type="SMART" id="SM00875">
    <property type="entry name" value="BACK"/>
    <property type="match status" value="1"/>
</dbReference>
<dbReference type="PROSITE" id="PS50097">
    <property type="entry name" value="BTB"/>
    <property type="match status" value="1"/>
</dbReference>
<dbReference type="Gene3D" id="3.30.710.10">
    <property type="entry name" value="Potassium Channel Kv1.1, Chain A"/>
    <property type="match status" value="1"/>
</dbReference>
<accession>A0ABD1FD14</accession>
<evidence type="ECO:0000259" key="1">
    <source>
        <dbReference type="PROSITE" id="PS50097"/>
    </source>
</evidence>
<dbReference type="EMBL" id="JBDJPC010000001">
    <property type="protein sequence ID" value="KAL1517135.1"/>
    <property type="molecule type" value="Genomic_DNA"/>
</dbReference>
<dbReference type="Proteomes" id="UP001566132">
    <property type="component" value="Unassembled WGS sequence"/>
</dbReference>
<comment type="caution">
    <text evidence="2">The sequence shown here is derived from an EMBL/GenBank/DDBJ whole genome shotgun (WGS) entry which is preliminary data.</text>
</comment>
<dbReference type="AlphaFoldDB" id="A0ABD1FD14"/>